<dbReference type="AlphaFoldDB" id="A0A6C2CL90"/>
<dbReference type="GO" id="GO:0009523">
    <property type="term" value="C:photosystem II"/>
    <property type="evidence" value="ECO:0007669"/>
    <property type="project" value="UniProtKB-KW"/>
</dbReference>
<dbReference type="SUPFAM" id="SSF110296">
    <property type="entry name" value="Oligoxyloglucan reducing end-specific cellobiohydrolase"/>
    <property type="match status" value="1"/>
</dbReference>
<dbReference type="Pfam" id="PF14870">
    <property type="entry name" value="PSII_BNR"/>
    <property type="match status" value="1"/>
</dbReference>
<evidence type="ECO:0000259" key="4">
    <source>
        <dbReference type="Pfam" id="PF14870"/>
    </source>
</evidence>
<proteinExistence type="predicted"/>
<keyword evidence="3" id="KW-0732">Signal</keyword>
<dbReference type="PANTHER" id="PTHR47199">
    <property type="entry name" value="PHOTOSYSTEM II STABILITY/ASSEMBLY FACTOR HCF136, CHLOROPLASTIC"/>
    <property type="match status" value="1"/>
</dbReference>
<evidence type="ECO:0000313" key="6">
    <source>
        <dbReference type="Proteomes" id="UP000389128"/>
    </source>
</evidence>
<dbReference type="RefSeq" id="WP_148579950.1">
    <property type="nucleotide sequence ID" value="NZ_SDKK01000014.1"/>
</dbReference>
<sequence>MRMKATATLALVASLIAGMTLAATGSKAPPSGETPATQARLATKAGLVAVARAGDSLVAVGDFGTVVRSTDGGLTWSQAASVPVSGLLTAVSFADPKNGWAVGHGGVILVTRDGGNNWAIQHVAEGKPVLLGVHFTDASHGYAVGAYGTALSTVDGGKSWTPMPVGEGRDADLHLNHIFAGRDGALFAAGESGAAFRSRDGGAHWERLHTGVSGSLWGGLARRDGRVLLLGMSGRVLESSDGGSSWKGLESGTSQALTSGVERADGGLVLVGSGGAVVASRGGQLATVIRADRQNLAAVVEGGSALVLLGQSGILREPAGK</sequence>
<keyword evidence="1" id="KW-0602">Photosynthesis</keyword>
<keyword evidence="5" id="KW-0378">Hydrolase</keyword>
<evidence type="ECO:0000256" key="3">
    <source>
        <dbReference type="SAM" id="SignalP"/>
    </source>
</evidence>
<accession>A0A6C2CL90</accession>
<feature type="chain" id="PRO_5025403476" evidence="3">
    <location>
        <begin position="23"/>
        <end position="321"/>
    </location>
</feature>
<dbReference type="GO" id="GO:0015979">
    <property type="term" value="P:photosynthesis"/>
    <property type="evidence" value="ECO:0007669"/>
    <property type="project" value="UniProtKB-KW"/>
</dbReference>
<evidence type="ECO:0000256" key="1">
    <source>
        <dbReference type="ARBA" id="ARBA00022531"/>
    </source>
</evidence>
<keyword evidence="2" id="KW-0604">Photosystem II</keyword>
<comment type="caution">
    <text evidence="5">The sequence shown here is derived from an EMBL/GenBank/DDBJ whole genome shotgun (WGS) entry which is preliminary data.</text>
</comment>
<dbReference type="InterPro" id="IPR028203">
    <property type="entry name" value="PSII_CF48-like_dom"/>
</dbReference>
<dbReference type="GO" id="GO:0016787">
    <property type="term" value="F:hydrolase activity"/>
    <property type="evidence" value="ECO:0007669"/>
    <property type="project" value="UniProtKB-KW"/>
</dbReference>
<reference evidence="5 6" key="1">
    <citation type="submission" date="2019-01" db="EMBL/GenBank/DDBJ databases">
        <title>Zoogloea oleivorans genome sequencing and assembly.</title>
        <authorList>
            <person name="Tancsics A."/>
            <person name="Farkas M."/>
            <person name="Kriszt B."/>
            <person name="Maroti G."/>
            <person name="Horvath B."/>
        </authorList>
    </citation>
    <scope>NUCLEOTIDE SEQUENCE [LARGE SCALE GENOMIC DNA]</scope>
    <source>
        <strain evidence="5 6">Buc</strain>
    </source>
</reference>
<dbReference type="Proteomes" id="UP000389128">
    <property type="component" value="Unassembled WGS sequence"/>
</dbReference>
<feature type="domain" description="Photosynthesis system II assembly factor Ycf48/Hcf136-like" evidence="4">
    <location>
        <begin position="129"/>
        <end position="276"/>
    </location>
</feature>
<dbReference type="EMBL" id="SDKK01000014">
    <property type="protein sequence ID" value="TYC55090.1"/>
    <property type="molecule type" value="Genomic_DNA"/>
</dbReference>
<feature type="signal peptide" evidence="3">
    <location>
        <begin position="1"/>
        <end position="22"/>
    </location>
</feature>
<dbReference type="CDD" id="cd15482">
    <property type="entry name" value="Sialidase_non-viral"/>
    <property type="match status" value="1"/>
</dbReference>
<organism evidence="5 6">
    <name type="scientific">Zoogloea oleivorans</name>
    <dbReference type="NCBI Taxonomy" id="1552750"/>
    <lineage>
        <taxon>Bacteria</taxon>
        <taxon>Pseudomonadati</taxon>
        <taxon>Pseudomonadota</taxon>
        <taxon>Betaproteobacteria</taxon>
        <taxon>Rhodocyclales</taxon>
        <taxon>Zoogloeaceae</taxon>
        <taxon>Zoogloea</taxon>
    </lineage>
</organism>
<keyword evidence="6" id="KW-1185">Reference proteome</keyword>
<dbReference type="InterPro" id="IPR015943">
    <property type="entry name" value="WD40/YVTN_repeat-like_dom_sf"/>
</dbReference>
<protein>
    <submittedName>
        <fullName evidence="5">Glycosyl hydrolase</fullName>
    </submittedName>
</protein>
<name>A0A6C2CL90_9RHOO</name>
<evidence type="ECO:0000313" key="5">
    <source>
        <dbReference type="EMBL" id="TYC55090.1"/>
    </source>
</evidence>
<evidence type="ECO:0000256" key="2">
    <source>
        <dbReference type="ARBA" id="ARBA00023276"/>
    </source>
</evidence>
<dbReference type="OrthoDB" id="9767885at2"/>
<dbReference type="Gene3D" id="2.130.10.10">
    <property type="entry name" value="YVTN repeat-like/Quinoprotein amine dehydrogenase"/>
    <property type="match status" value="2"/>
</dbReference>
<dbReference type="PANTHER" id="PTHR47199:SF2">
    <property type="entry name" value="PHOTOSYSTEM II STABILITY_ASSEMBLY FACTOR HCF136, CHLOROPLASTIC"/>
    <property type="match status" value="1"/>
</dbReference>
<gene>
    <name evidence="5" type="ORF">ETQ85_15345</name>
</gene>